<dbReference type="AlphaFoldDB" id="A0A8J5KVT6"/>
<dbReference type="Proteomes" id="UP000734854">
    <property type="component" value="Unassembled WGS sequence"/>
</dbReference>
<organism evidence="4 5">
    <name type="scientific">Zingiber officinale</name>
    <name type="common">Ginger</name>
    <name type="synonym">Amomum zingiber</name>
    <dbReference type="NCBI Taxonomy" id="94328"/>
    <lineage>
        <taxon>Eukaryota</taxon>
        <taxon>Viridiplantae</taxon>
        <taxon>Streptophyta</taxon>
        <taxon>Embryophyta</taxon>
        <taxon>Tracheophyta</taxon>
        <taxon>Spermatophyta</taxon>
        <taxon>Magnoliopsida</taxon>
        <taxon>Liliopsida</taxon>
        <taxon>Zingiberales</taxon>
        <taxon>Zingiberaceae</taxon>
        <taxon>Zingiber</taxon>
    </lineage>
</organism>
<evidence type="ECO:0000256" key="1">
    <source>
        <dbReference type="ARBA" id="ARBA00023157"/>
    </source>
</evidence>
<accession>A0A8J5KVT6</accession>
<dbReference type="Pfam" id="PF00085">
    <property type="entry name" value="Thioredoxin"/>
    <property type="match status" value="1"/>
</dbReference>
<name>A0A8J5KVT6_ZINOF</name>
<evidence type="ECO:0000313" key="4">
    <source>
        <dbReference type="EMBL" id="KAG6495042.1"/>
    </source>
</evidence>
<dbReference type="PRINTS" id="PR00421">
    <property type="entry name" value="THIOREDOXIN"/>
</dbReference>
<keyword evidence="1" id="KW-1015">Disulfide bond</keyword>
<proteinExistence type="inferred from homology"/>
<dbReference type="EMBL" id="JACMSC010000012">
    <property type="protein sequence ID" value="KAG6495042.1"/>
    <property type="molecule type" value="Genomic_DNA"/>
</dbReference>
<dbReference type="Gene3D" id="3.40.30.10">
    <property type="entry name" value="Glutaredoxin"/>
    <property type="match status" value="1"/>
</dbReference>
<comment type="caution">
    <text evidence="4">The sequence shown here is derived from an EMBL/GenBank/DDBJ whole genome shotgun (WGS) entry which is preliminary data.</text>
</comment>
<feature type="domain" description="Thioredoxin" evidence="3">
    <location>
        <begin position="66"/>
        <end position="189"/>
    </location>
</feature>
<gene>
    <name evidence="4" type="ORF">ZIOFF_042833</name>
</gene>
<evidence type="ECO:0000259" key="3">
    <source>
        <dbReference type="PROSITE" id="PS51352"/>
    </source>
</evidence>
<dbReference type="InterPro" id="IPR017937">
    <property type="entry name" value="Thioredoxin_CS"/>
</dbReference>
<dbReference type="InterPro" id="IPR036249">
    <property type="entry name" value="Thioredoxin-like_sf"/>
</dbReference>
<dbReference type="InterPro" id="IPR013766">
    <property type="entry name" value="Thioredoxin_domain"/>
</dbReference>
<evidence type="ECO:0000313" key="5">
    <source>
        <dbReference type="Proteomes" id="UP000734854"/>
    </source>
</evidence>
<dbReference type="PANTHER" id="PTHR46115">
    <property type="entry name" value="THIOREDOXIN-LIKE PROTEIN 1"/>
    <property type="match status" value="1"/>
</dbReference>
<dbReference type="PROSITE" id="PS51352">
    <property type="entry name" value="THIOREDOXIN_2"/>
    <property type="match status" value="1"/>
</dbReference>
<evidence type="ECO:0000256" key="2">
    <source>
        <dbReference type="ARBA" id="ARBA00038337"/>
    </source>
</evidence>
<reference evidence="4 5" key="1">
    <citation type="submission" date="2020-08" db="EMBL/GenBank/DDBJ databases">
        <title>Plant Genome Project.</title>
        <authorList>
            <person name="Zhang R.-G."/>
        </authorList>
    </citation>
    <scope>NUCLEOTIDE SEQUENCE [LARGE SCALE GENOMIC DNA]</scope>
    <source>
        <tissue evidence="4">Rhizome</tissue>
    </source>
</reference>
<dbReference type="PROSITE" id="PS00194">
    <property type="entry name" value="THIOREDOXIN_1"/>
    <property type="match status" value="1"/>
</dbReference>
<keyword evidence="5" id="KW-1185">Reference proteome</keyword>
<dbReference type="SUPFAM" id="SSF52833">
    <property type="entry name" value="Thioredoxin-like"/>
    <property type="match status" value="1"/>
</dbReference>
<dbReference type="CDD" id="cd02947">
    <property type="entry name" value="TRX_family"/>
    <property type="match status" value="1"/>
</dbReference>
<protein>
    <recommendedName>
        <fullName evidence="3">Thioredoxin domain-containing protein</fullName>
    </recommendedName>
</protein>
<sequence length="190" mass="21021">MQPGPEAAFRVFELVPVAAAEEGGVGTAMAEEGVVFSCHTVEEWTRQLELANESKKLVGVIFRFGRDLGHIAECKIVCFPSRCEELICVTIPFQLNLGEVAGLEYVVIDFTASWCGPCRMIAPIFADLAMKFPNVIFLKVDIDELKTVGQDWAINAMPTFVFLKEGTIVDKIVGAMKEELSRRIELHLPS</sequence>
<comment type="similarity">
    <text evidence="2">Belongs to the thioredoxin family. Plant F-type subfamily.</text>
</comment>